<protein>
    <recommendedName>
        <fullName evidence="2">Integrase</fullName>
    </recommendedName>
</protein>
<keyword evidence="8" id="KW-1160">Virus entry into host cell</keyword>
<evidence type="ECO:0000256" key="4">
    <source>
        <dbReference type="ARBA" id="ARBA00022908"/>
    </source>
</evidence>
<keyword evidence="4" id="KW-0229">DNA integration</keyword>
<dbReference type="InterPro" id="IPR013762">
    <property type="entry name" value="Integrase-like_cat_sf"/>
</dbReference>
<dbReference type="Pfam" id="PF00589">
    <property type="entry name" value="Phage_integrase"/>
    <property type="match status" value="1"/>
</dbReference>
<keyword evidence="3" id="KW-0808">Transferase</keyword>
<evidence type="ECO:0000256" key="5">
    <source>
        <dbReference type="ARBA" id="ARBA00023125"/>
    </source>
</evidence>
<dbReference type="Pfam" id="PF14659">
    <property type="entry name" value="Phage_int_SAM_3"/>
    <property type="match status" value="1"/>
</dbReference>
<evidence type="ECO:0000259" key="11">
    <source>
        <dbReference type="Pfam" id="PF00589"/>
    </source>
</evidence>
<name>A0A345MBH2_9CAUD</name>
<proteinExistence type="inferred from homology"/>
<evidence type="ECO:0000256" key="3">
    <source>
        <dbReference type="ARBA" id="ARBA00022679"/>
    </source>
</evidence>
<dbReference type="GO" id="GO:0046718">
    <property type="term" value="P:symbiont entry into host cell"/>
    <property type="evidence" value="ECO:0007669"/>
    <property type="project" value="UniProtKB-KW"/>
</dbReference>
<feature type="domain" description="Integrase SAM-like N-terminal" evidence="12">
    <location>
        <begin position="77"/>
        <end position="130"/>
    </location>
</feature>
<dbReference type="GO" id="GO:0044826">
    <property type="term" value="P:viral genome integration into host DNA"/>
    <property type="evidence" value="ECO:0007669"/>
    <property type="project" value="UniProtKB-KW"/>
</dbReference>
<gene>
    <name evidence="13" type="primary">37</name>
    <name evidence="13" type="ORF">SEA_BROMDEN_37</name>
</gene>
<keyword evidence="6" id="KW-0233">DNA recombination</keyword>
<comment type="function">
    <text evidence="9">Integrase is necessary for integration of the phage into the host genome by site-specific recombination. In conjunction with excisionase, integrase is also necessary for excision of the prophage from the host genome.</text>
</comment>
<comment type="similarity">
    <text evidence="1">Belongs to the 'phage' integrase family.</text>
</comment>
<reference evidence="14" key="1">
    <citation type="submission" date="2018-07" db="EMBL/GenBank/DDBJ databases">
        <authorList>
            <person name="Quirk P.G."/>
            <person name="Krulwich T.A."/>
        </authorList>
    </citation>
    <scope>NUCLEOTIDE SEQUENCE [LARGE SCALE GENOMIC DNA]</scope>
</reference>
<dbReference type="GO" id="GO:0015074">
    <property type="term" value="P:DNA integration"/>
    <property type="evidence" value="ECO:0007669"/>
    <property type="project" value="UniProtKB-KW"/>
</dbReference>
<keyword evidence="7" id="KW-1179">Viral genome integration</keyword>
<dbReference type="RefSeq" id="YP_010013267.1">
    <property type="nucleotide sequence ID" value="NC_053510.1"/>
</dbReference>
<dbReference type="GO" id="GO:0003677">
    <property type="term" value="F:DNA binding"/>
    <property type="evidence" value="ECO:0007669"/>
    <property type="project" value="UniProtKB-KW"/>
</dbReference>
<evidence type="ECO:0000313" key="13">
    <source>
        <dbReference type="EMBL" id="AXH67843.1"/>
    </source>
</evidence>
<feature type="domain" description="Tyr recombinase" evidence="11">
    <location>
        <begin position="310"/>
        <end position="416"/>
    </location>
</feature>
<dbReference type="PANTHER" id="PTHR30629:SF2">
    <property type="entry name" value="PROPHAGE INTEGRASE INTS-RELATED"/>
    <property type="match status" value="1"/>
</dbReference>
<evidence type="ECO:0000313" key="14">
    <source>
        <dbReference type="Proteomes" id="UP000258832"/>
    </source>
</evidence>
<feature type="region of interest" description="Disordered" evidence="10">
    <location>
        <begin position="1"/>
        <end position="22"/>
    </location>
</feature>
<organism evidence="13 14">
    <name type="scientific">Mycobacterium phage Bromden</name>
    <dbReference type="NCBI Taxonomy" id="2283252"/>
    <lineage>
        <taxon>Viruses</taxon>
        <taxon>Duplodnaviria</taxon>
        <taxon>Heunggongvirae</taxon>
        <taxon>Uroviricota</taxon>
        <taxon>Caudoviricetes</taxon>
        <taxon>Vilmaviridae</taxon>
        <taxon>Lclasvirinae</taxon>
        <taxon>Bromdenvirus</taxon>
        <taxon>Bromdenvirus bromden</taxon>
    </lineage>
</organism>
<evidence type="ECO:0000256" key="2">
    <source>
        <dbReference type="ARBA" id="ARBA00016082"/>
    </source>
</evidence>
<sequence length="435" mass="49350">MAESEAKTKRRPRGDGGLTFDPKRDLYIGSVWDKWPDGRPRQRRVSSKKESVALVKLNKLRAEVLSGKAATTNKTTTVAEWLDEWLVIKKAEVRPKTYKSYELAVRLYIKPHIGHIRLSKLTAADVRDMQTAVQKGTKTTKGSTRSAQKAHQTLNMALEQAVSDERLHRNPCVAVKFPKHVKKKRGVFETSAAVHILRTAAKRDDEDNPKRPKLASRWVAAFMTGARQAECIGLELDRIDFKRDVMDISWQLQRLEYEHGCGEADADGMYPCRRVRVGYCPARKFNPPPGFEYRPCHHSLFWTRPKSYAGEREVPMAPLLKESLKVHIKMDKDPNPYGLVWHHRDGRPISQEDDNEQWNMLMAAAGVDKKSGEALLHEARNTSATMLLESGVDVRVIQQILGHASILQTREYQRVSLELSKSAVSNAFDALLPNV</sequence>
<dbReference type="GO" id="GO:0075713">
    <property type="term" value="P:establishment of integrated proviral latency"/>
    <property type="evidence" value="ECO:0007669"/>
    <property type="project" value="UniProtKB-KW"/>
</dbReference>
<dbReference type="PANTHER" id="PTHR30629">
    <property type="entry name" value="PROPHAGE INTEGRASE"/>
    <property type="match status" value="1"/>
</dbReference>
<evidence type="ECO:0000256" key="1">
    <source>
        <dbReference type="ARBA" id="ARBA00008857"/>
    </source>
</evidence>
<accession>A0A345MBH2</accession>
<dbReference type="GeneID" id="63209850"/>
<dbReference type="InterPro" id="IPR050808">
    <property type="entry name" value="Phage_Integrase"/>
</dbReference>
<dbReference type="SUPFAM" id="SSF56349">
    <property type="entry name" value="DNA breaking-rejoining enzymes"/>
    <property type="match status" value="1"/>
</dbReference>
<evidence type="ECO:0000256" key="10">
    <source>
        <dbReference type="SAM" id="MobiDB-lite"/>
    </source>
</evidence>
<evidence type="ECO:0000256" key="8">
    <source>
        <dbReference type="ARBA" id="ARBA00023296"/>
    </source>
</evidence>
<keyword evidence="14" id="KW-1185">Reference proteome</keyword>
<evidence type="ECO:0000256" key="7">
    <source>
        <dbReference type="ARBA" id="ARBA00023195"/>
    </source>
</evidence>
<evidence type="ECO:0000256" key="9">
    <source>
        <dbReference type="ARBA" id="ARBA00049605"/>
    </source>
</evidence>
<dbReference type="EMBL" id="MH576973">
    <property type="protein sequence ID" value="AXH67843.1"/>
    <property type="molecule type" value="Genomic_DNA"/>
</dbReference>
<dbReference type="InterPro" id="IPR011010">
    <property type="entry name" value="DNA_brk_join_enz"/>
</dbReference>
<dbReference type="InterPro" id="IPR002104">
    <property type="entry name" value="Integrase_catalytic"/>
</dbReference>
<dbReference type="InterPro" id="IPR004107">
    <property type="entry name" value="Integrase_SAM-like_N"/>
</dbReference>
<dbReference type="Gene3D" id="1.10.150.130">
    <property type="match status" value="1"/>
</dbReference>
<evidence type="ECO:0000259" key="12">
    <source>
        <dbReference type="Pfam" id="PF14659"/>
    </source>
</evidence>
<dbReference type="Gene3D" id="1.10.443.10">
    <property type="entry name" value="Intergrase catalytic core"/>
    <property type="match status" value="1"/>
</dbReference>
<dbReference type="GO" id="GO:0016740">
    <property type="term" value="F:transferase activity"/>
    <property type="evidence" value="ECO:0007669"/>
    <property type="project" value="UniProtKB-KW"/>
</dbReference>
<dbReference type="GO" id="GO:0006310">
    <property type="term" value="P:DNA recombination"/>
    <property type="evidence" value="ECO:0007669"/>
    <property type="project" value="UniProtKB-KW"/>
</dbReference>
<dbReference type="Proteomes" id="UP000258832">
    <property type="component" value="Segment"/>
</dbReference>
<keyword evidence="5" id="KW-0238">DNA-binding</keyword>
<dbReference type="InterPro" id="IPR010998">
    <property type="entry name" value="Integrase_recombinase_N"/>
</dbReference>
<evidence type="ECO:0000256" key="6">
    <source>
        <dbReference type="ARBA" id="ARBA00023172"/>
    </source>
</evidence>
<dbReference type="KEGG" id="vg:63209850"/>